<evidence type="ECO:0000256" key="1">
    <source>
        <dbReference type="SAM" id="MobiDB-lite"/>
    </source>
</evidence>
<comment type="caution">
    <text evidence="2">The sequence shown here is derived from an EMBL/GenBank/DDBJ whole genome shotgun (WGS) entry which is preliminary data.</text>
</comment>
<dbReference type="EMBL" id="WJXW01000005">
    <property type="protein sequence ID" value="KAF9735959.1"/>
    <property type="molecule type" value="Genomic_DNA"/>
</dbReference>
<protein>
    <submittedName>
        <fullName evidence="2">Uncharacterized protein</fullName>
    </submittedName>
</protein>
<proteinExistence type="predicted"/>
<name>A0A9P6GIE7_9PLEO</name>
<evidence type="ECO:0000313" key="2">
    <source>
        <dbReference type="EMBL" id="KAF9735959.1"/>
    </source>
</evidence>
<sequence>MLVDGCRVRVRIGIMATISIPFPRTVRGLLSTIAGLHAGAGSWKCILAYASPHPSTLARECPCFAVSSACASQGICPTDTDISSFELDGLAFSYWPELGGLAELAGHPYHARPLTAAGNHGKNPSCKQISFSRDSPKDLSHTIPRVQSSKPTPL</sequence>
<dbReference type="AlphaFoldDB" id="A0A9P6GIE7"/>
<dbReference type="OrthoDB" id="10427078at2759"/>
<gene>
    <name evidence="2" type="ORF">PMIN01_05874</name>
</gene>
<dbReference type="Proteomes" id="UP000756921">
    <property type="component" value="Unassembled WGS sequence"/>
</dbReference>
<keyword evidence="3" id="KW-1185">Reference proteome</keyword>
<feature type="compositionally biased region" description="Polar residues" evidence="1">
    <location>
        <begin position="145"/>
        <end position="154"/>
    </location>
</feature>
<evidence type="ECO:0000313" key="3">
    <source>
        <dbReference type="Proteomes" id="UP000756921"/>
    </source>
</evidence>
<accession>A0A9P6GIE7</accession>
<reference evidence="2" key="1">
    <citation type="journal article" date="2020" name="Mol. Plant Microbe Interact.">
        <title>Genome Sequence of the Biocontrol Agent Coniothyrium minitans strain Conio (IMI 134523).</title>
        <authorList>
            <person name="Patel D."/>
            <person name="Shittu T.A."/>
            <person name="Baroncelli R."/>
            <person name="Muthumeenakshi S."/>
            <person name="Osborne T.H."/>
            <person name="Janganan T.K."/>
            <person name="Sreenivasaprasad S."/>
        </authorList>
    </citation>
    <scope>NUCLEOTIDE SEQUENCE</scope>
    <source>
        <strain evidence="2">Conio</strain>
    </source>
</reference>
<organism evidence="2 3">
    <name type="scientific">Paraphaeosphaeria minitans</name>
    <dbReference type="NCBI Taxonomy" id="565426"/>
    <lineage>
        <taxon>Eukaryota</taxon>
        <taxon>Fungi</taxon>
        <taxon>Dikarya</taxon>
        <taxon>Ascomycota</taxon>
        <taxon>Pezizomycotina</taxon>
        <taxon>Dothideomycetes</taxon>
        <taxon>Pleosporomycetidae</taxon>
        <taxon>Pleosporales</taxon>
        <taxon>Massarineae</taxon>
        <taxon>Didymosphaeriaceae</taxon>
        <taxon>Paraphaeosphaeria</taxon>
    </lineage>
</organism>
<feature type="region of interest" description="Disordered" evidence="1">
    <location>
        <begin position="131"/>
        <end position="154"/>
    </location>
</feature>